<feature type="region of interest" description="Disordered" evidence="2">
    <location>
        <begin position="298"/>
        <end position="343"/>
    </location>
</feature>
<dbReference type="InterPro" id="IPR036875">
    <property type="entry name" value="Znf_CCHC_sf"/>
</dbReference>
<evidence type="ECO:0000313" key="5">
    <source>
        <dbReference type="Proteomes" id="UP000054107"/>
    </source>
</evidence>
<dbReference type="SUPFAM" id="SSF57756">
    <property type="entry name" value="Retrovirus zinc finger-like domains"/>
    <property type="match status" value="1"/>
</dbReference>
<dbReference type="PANTHER" id="PTHR19446">
    <property type="entry name" value="REVERSE TRANSCRIPTASES"/>
    <property type="match status" value="1"/>
</dbReference>
<dbReference type="GO" id="GO:0008270">
    <property type="term" value="F:zinc ion binding"/>
    <property type="evidence" value="ECO:0007669"/>
    <property type="project" value="UniProtKB-KW"/>
</dbReference>
<dbReference type="Gene3D" id="3.60.10.10">
    <property type="entry name" value="Endonuclease/exonuclease/phosphatase"/>
    <property type="match status" value="1"/>
</dbReference>
<dbReference type="OrthoDB" id="2443300at2759"/>
<evidence type="ECO:0000256" key="2">
    <source>
        <dbReference type="SAM" id="MobiDB-lite"/>
    </source>
</evidence>
<accession>A0A0B7N1Z2</accession>
<keyword evidence="1" id="KW-0479">Metal-binding</keyword>
<dbReference type="SMART" id="SM00343">
    <property type="entry name" value="ZnF_C2HC"/>
    <property type="match status" value="2"/>
</dbReference>
<reference evidence="4 5" key="1">
    <citation type="submission" date="2014-09" db="EMBL/GenBank/DDBJ databases">
        <authorList>
            <person name="Ellenberger Sabrina"/>
        </authorList>
    </citation>
    <scope>NUCLEOTIDE SEQUENCE [LARGE SCALE GENOMIC DNA]</scope>
    <source>
        <strain evidence="4 5">CBS 412.66</strain>
    </source>
</reference>
<proteinExistence type="predicted"/>
<dbReference type="Gene3D" id="4.10.60.10">
    <property type="entry name" value="Zinc finger, CCHC-type"/>
    <property type="match status" value="1"/>
</dbReference>
<dbReference type="AlphaFoldDB" id="A0A0B7N1Z2"/>
<dbReference type="InterPro" id="IPR001878">
    <property type="entry name" value="Znf_CCHC"/>
</dbReference>
<feature type="region of interest" description="Disordered" evidence="2">
    <location>
        <begin position="209"/>
        <end position="238"/>
    </location>
</feature>
<feature type="compositionally biased region" description="Low complexity" evidence="2">
    <location>
        <begin position="324"/>
        <end position="338"/>
    </location>
</feature>
<gene>
    <name evidence="4" type="primary">PARPA_02586.1 scaffold 4891</name>
</gene>
<evidence type="ECO:0000256" key="1">
    <source>
        <dbReference type="PROSITE-ProRule" id="PRU00047"/>
    </source>
</evidence>
<protein>
    <recommendedName>
        <fullName evidence="3">CCHC-type domain-containing protein</fullName>
    </recommendedName>
</protein>
<dbReference type="Proteomes" id="UP000054107">
    <property type="component" value="Unassembled WGS sequence"/>
</dbReference>
<dbReference type="SUPFAM" id="SSF56219">
    <property type="entry name" value="DNase I-like"/>
    <property type="match status" value="1"/>
</dbReference>
<dbReference type="PROSITE" id="PS50158">
    <property type="entry name" value="ZF_CCHC"/>
    <property type="match status" value="1"/>
</dbReference>
<organism evidence="4 5">
    <name type="scientific">Parasitella parasitica</name>
    <dbReference type="NCBI Taxonomy" id="35722"/>
    <lineage>
        <taxon>Eukaryota</taxon>
        <taxon>Fungi</taxon>
        <taxon>Fungi incertae sedis</taxon>
        <taxon>Mucoromycota</taxon>
        <taxon>Mucoromycotina</taxon>
        <taxon>Mucoromycetes</taxon>
        <taxon>Mucorales</taxon>
        <taxon>Mucorineae</taxon>
        <taxon>Mucoraceae</taxon>
        <taxon>Parasitella</taxon>
    </lineage>
</organism>
<dbReference type="GO" id="GO:0003676">
    <property type="term" value="F:nucleic acid binding"/>
    <property type="evidence" value="ECO:0007669"/>
    <property type="project" value="InterPro"/>
</dbReference>
<feature type="domain" description="CCHC-type" evidence="3">
    <location>
        <begin position="179"/>
        <end position="195"/>
    </location>
</feature>
<evidence type="ECO:0000313" key="4">
    <source>
        <dbReference type="EMBL" id="CEP09129.1"/>
    </source>
</evidence>
<keyword evidence="1" id="KW-0862">Zinc</keyword>
<keyword evidence="1" id="KW-0863">Zinc-finger</keyword>
<keyword evidence="5" id="KW-1185">Reference proteome</keyword>
<name>A0A0B7N1Z2_9FUNG</name>
<dbReference type="EMBL" id="LN721116">
    <property type="protein sequence ID" value="CEP09129.1"/>
    <property type="molecule type" value="Genomic_DNA"/>
</dbReference>
<dbReference type="InterPro" id="IPR036691">
    <property type="entry name" value="Endo/exonu/phosph_ase_sf"/>
</dbReference>
<dbReference type="STRING" id="35722.A0A0B7N1Z2"/>
<sequence length="920" mass="104392">MLKFNEDSEKEGFYEDFLGRRKQTRHDFWETIWLFHGKGRRTLIDDDATIVRLKLENLPFLPAMELKAEMAERLSCFGEVLDYGISKSDGIFQGEGYATLNLSLADSPDNECMESHADGSSCSGQRHLEPLSRVIIWDPRADEQRKVLLQWDKMPDFCRNCQSTEHCRADCPDYKKWIRCFDCNETGHVMRNCKRNGSIESAPAKIRVISNPGSLPKPRKSSKEPLASYIGSSPQPKDVVTARTSTQMAVPPPHPQAIAASDKAELDYDADMVDSGNSATTTDADALKSISHDVDMQYTGVSTPRSPSLDPTKALKKAARTDGSTDISSLRSTSSASLPTNTGRPPTFSQLAVILMNNIQNTLKIANLNCRGLKKTDNHIKRQQFIRYIRTLGHDILSSLWTQHCGIVSLPSIYTINHIADGIDDGRFILALLTLTHDEADSLTNSPIATILNIYGRLDLPSARSTFYSELLSIPTAKDTITNTNINNTILIMGDFNYQYKDCRLDGSLFGAPTEWTDLLDDYYIDVFGEDKQDTWNSGRSSGILDYIFCSSNAHHLITSIDQHYMSPEWTDHELLGCSFQYTDISRRGPGSWKANHFLARNKNFCRALAHHLESNMEQFNAIKMFSSPQQQWDWIKGDVKIFIKGFQREDLNWRKKQLHKLLAKRNASMRHSKHRGLESIAEIEILKSGKYWRENGKKSAGFLKRTIAARENKRTIRELRDPNTETLYPTALAPLIRYIPPNLRLSSEQQDGLMEPIDIDDLLEESKCTPRKSSPGPGGRPYEVLYLVLKFPTYQGWISEVYNTALQRGEFPSSWNESLMYLLYKKGDSADIRSYRPLSLTNIDYKLFTRILNRRIMEVSSGLISRHQLGFLPGRFIAENGMIYQLIMEDAQRKWAMAGQRGNDPQLRTLDADIGLLLD</sequence>
<dbReference type="Pfam" id="PF00098">
    <property type="entry name" value="zf-CCHC"/>
    <property type="match status" value="1"/>
</dbReference>
<evidence type="ECO:0000259" key="3">
    <source>
        <dbReference type="PROSITE" id="PS50158"/>
    </source>
</evidence>